<protein>
    <submittedName>
        <fullName evidence="2">DUF3472 domain-containing protein</fullName>
    </submittedName>
</protein>
<reference evidence="3" key="1">
    <citation type="journal article" date="2019" name="Int. J. Syst. Evol. Microbiol.">
        <title>The Global Catalogue of Microorganisms (GCM) 10K type strain sequencing project: providing services to taxonomists for standard genome sequencing and annotation.</title>
        <authorList>
            <consortium name="The Broad Institute Genomics Platform"/>
            <consortium name="The Broad Institute Genome Sequencing Center for Infectious Disease"/>
            <person name="Wu L."/>
            <person name="Ma J."/>
        </authorList>
    </citation>
    <scope>NUCLEOTIDE SEQUENCE [LARGE SCALE GENOMIC DNA]</scope>
    <source>
        <strain evidence="3">JCM 17858</strain>
    </source>
</reference>
<dbReference type="Proteomes" id="UP001500394">
    <property type="component" value="Unassembled WGS sequence"/>
</dbReference>
<organism evidence="2 3">
    <name type="scientific">Sphingobacterium thermophilum</name>
    <dbReference type="NCBI Taxonomy" id="768534"/>
    <lineage>
        <taxon>Bacteria</taxon>
        <taxon>Pseudomonadati</taxon>
        <taxon>Bacteroidota</taxon>
        <taxon>Sphingobacteriia</taxon>
        <taxon>Sphingobacteriales</taxon>
        <taxon>Sphingobacteriaceae</taxon>
        <taxon>Sphingobacterium</taxon>
    </lineage>
</organism>
<dbReference type="Pfam" id="PF11958">
    <property type="entry name" value="DUF3472"/>
    <property type="match status" value="1"/>
</dbReference>
<feature type="domain" description="DUF5077" evidence="1">
    <location>
        <begin position="16"/>
        <end position="130"/>
    </location>
</feature>
<proteinExistence type="predicted"/>
<accession>A0ABP8QZE9</accession>
<dbReference type="EMBL" id="BAABGR010000010">
    <property type="protein sequence ID" value="GAA4513888.1"/>
    <property type="molecule type" value="Genomic_DNA"/>
</dbReference>
<evidence type="ECO:0000313" key="2">
    <source>
        <dbReference type="EMBL" id="GAA4513888.1"/>
    </source>
</evidence>
<dbReference type="InterPro" id="IPR031712">
    <property type="entry name" value="DUF5077"/>
</dbReference>
<evidence type="ECO:0000259" key="1">
    <source>
        <dbReference type="Pfam" id="PF16871"/>
    </source>
</evidence>
<dbReference type="Pfam" id="PF16871">
    <property type="entry name" value="DUF5077"/>
    <property type="match status" value="1"/>
</dbReference>
<dbReference type="InterPro" id="IPR021862">
    <property type="entry name" value="DUF3472"/>
</dbReference>
<name>A0ABP8QZE9_9SPHI</name>
<comment type="caution">
    <text evidence="2">The sequence shown here is derived from an EMBL/GenBank/DDBJ whole genome shotgun (WGS) entry which is preliminary data.</text>
</comment>
<evidence type="ECO:0000313" key="3">
    <source>
        <dbReference type="Proteomes" id="UP001500394"/>
    </source>
</evidence>
<sequence>MIGCVSYLLAETSYDIPLAGNAYEIGGKGRRSAVSNQGAWISSSNPNKVRVYFKLFGNGNIQVKMKGEAREKAELQVTFAGKTKKISFSEVEKEVSLGSYVVKHAGHQYVELSAISGVVLITNLLVEGEATEQGMLYVNSSDYYYWGRRGPSCHLAFSVPTQEPVTYYYNEVLVPKGQDVRGSYFMAIGFGEGYFGIQVNSETERRILFSVWSPYQTDDPKSIPQDQRIVLNKKGEDVYTGEFGNEGSGGQSYLRYNWKSEVTYKFLLQGKPDGSGNTDYTAWFFDPEISSWRLIASFKRPKTDTYLRGFHSFLENFDPNQGYLTRQVFFKNQWVYDGSWKKVEAAKLTVDATYRAKQREDATGGVGKEGFFLKMGGFFDEIEMPNTVFKLENKSTAPTIDFNRLP</sequence>
<keyword evidence="3" id="KW-1185">Reference proteome</keyword>
<gene>
    <name evidence="2" type="ORF">GCM10023173_09940</name>
</gene>